<evidence type="ECO:0000313" key="1">
    <source>
        <dbReference type="EMBL" id="EWM25408.1"/>
    </source>
</evidence>
<organism evidence="1 2">
    <name type="scientific">Nannochloropsis gaditana</name>
    <dbReference type="NCBI Taxonomy" id="72520"/>
    <lineage>
        <taxon>Eukaryota</taxon>
        <taxon>Sar</taxon>
        <taxon>Stramenopiles</taxon>
        <taxon>Ochrophyta</taxon>
        <taxon>Eustigmatophyceae</taxon>
        <taxon>Eustigmatales</taxon>
        <taxon>Monodopsidaceae</taxon>
        <taxon>Nannochloropsis</taxon>
    </lineage>
</organism>
<comment type="caution">
    <text evidence="1">The sequence shown here is derived from an EMBL/GenBank/DDBJ whole genome shotgun (WGS) entry which is preliminary data.</text>
</comment>
<dbReference type="Proteomes" id="UP000019335">
    <property type="component" value="Chromosome 11"/>
</dbReference>
<dbReference type="EMBL" id="AZIL01000936">
    <property type="protein sequence ID" value="EWM25408.1"/>
    <property type="molecule type" value="Genomic_DNA"/>
</dbReference>
<keyword evidence="2" id="KW-1185">Reference proteome</keyword>
<sequence length="113" mass="13201">MQYAVAVYRKLVALFLRSGHLNVEYAGTRPLSEAKRVRVPIVLPWVTRLEGGMSLLFYLHLWDKSLSQIDHMSSGRRTFLRFCIVFVCRRYVRLLGRRKVVVMVTGLLRSLYV</sequence>
<evidence type="ECO:0000313" key="2">
    <source>
        <dbReference type="Proteomes" id="UP000019335"/>
    </source>
</evidence>
<gene>
    <name evidence="1" type="ORF">Naga_100005g111</name>
</gene>
<protein>
    <submittedName>
        <fullName evidence="1">Uncharacterized protein</fullName>
    </submittedName>
</protein>
<name>W7TPH3_9STRA</name>
<reference evidence="1 2" key="1">
    <citation type="journal article" date="2014" name="Mol. Plant">
        <title>Chromosome Scale Genome Assembly and Transcriptome Profiling of Nannochloropsis gaditana in Nitrogen Depletion.</title>
        <authorList>
            <person name="Corteggiani Carpinelli E."/>
            <person name="Telatin A."/>
            <person name="Vitulo N."/>
            <person name="Forcato C."/>
            <person name="D'Angelo M."/>
            <person name="Schiavon R."/>
            <person name="Vezzi A."/>
            <person name="Giacometti G.M."/>
            <person name="Morosinotto T."/>
            <person name="Valle G."/>
        </authorList>
    </citation>
    <scope>NUCLEOTIDE SEQUENCE [LARGE SCALE GENOMIC DNA]</scope>
    <source>
        <strain evidence="1 2">B-31</strain>
    </source>
</reference>
<dbReference type="AlphaFoldDB" id="W7TPH3"/>
<accession>W7TPH3</accession>
<proteinExistence type="predicted"/>